<evidence type="ECO:0000313" key="4">
    <source>
        <dbReference type="Proteomes" id="UP001227101"/>
    </source>
</evidence>
<dbReference type="Proteomes" id="UP001227101">
    <property type="component" value="Chromosome"/>
</dbReference>
<gene>
    <name evidence="3" type="ORF">QP939_42130</name>
</gene>
<feature type="region of interest" description="Disordered" evidence="1">
    <location>
        <begin position="168"/>
        <end position="216"/>
    </location>
</feature>
<feature type="compositionally biased region" description="Low complexity" evidence="1">
    <location>
        <begin position="204"/>
        <end position="216"/>
    </location>
</feature>
<dbReference type="EMBL" id="CP127173">
    <property type="protein sequence ID" value="WIV55357.1"/>
    <property type="molecule type" value="Genomic_DNA"/>
</dbReference>
<reference evidence="3 4" key="1">
    <citation type="submission" date="2023-06" db="EMBL/GenBank/DDBJ databases">
        <authorList>
            <person name="Oyuntsetseg B."/>
            <person name="Kim S.B."/>
        </authorList>
    </citation>
    <scope>NUCLEOTIDE SEQUENCE [LARGE SCALE GENOMIC DNA]</scope>
    <source>
        <strain evidence="3 4">2-2</strain>
    </source>
</reference>
<dbReference type="Gene3D" id="3.40.630.30">
    <property type="match status" value="1"/>
</dbReference>
<evidence type="ECO:0000256" key="1">
    <source>
        <dbReference type="SAM" id="MobiDB-lite"/>
    </source>
</evidence>
<dbReference type="InterPro" id="IPR000182">
    <property type="entry name" value="GNAT_dom"/>
</dbReference>
<dbReference type="SUPFAM" id="SSF55729">
    <property type="entry name" value="Acyl-CoA N-acyltransferases (Nat)"/>
    <property type="match status" value="1"/>
</dbReference>
<evidence type="ECO:0000259" key="2">
    <source>
        <dbReference type="PROSITE" id="PS51186"/>
    </source>
</evidence>
<dbReference type="Pfam" id="PF00583">
    <property type="entry name" value="Acetyltransf_1"/>
    <property type="match status" value="1"/>
</dbReference>
<dbReference type="InterPro" id="IPR016181">
    <property type="entry name" value="Acyl_CoA_acyltransferase"/>
</dbReference>
<evidence type="ECO:0000313" key="3">
    <source>
        <dbReference type="EMBL" id="WIV55357.1"/>
    </source>
</evidence>
<proteinExistence type="predicted"/>
<accession>A0ABY8XIB8</accession>
<sequence length="216" mass="23430">MTAVMEIRELGDRPADRECVAALVAACSPESLRQRFLMGGPARPAEVFQRYQRFLLAGVTLLATRDGLPVGLLNFVSETPGEAEIGILVPDAWQRRGIGNALSRWLWASGRWPGWTVRATVRTGNKGAEALLLRQGFRPVPSYERGERDFAVVVPDWATMTDVMKEAADDEDTARADGAQRRAAGAGPGCRGDRPAGRGRPRRSPAGVAAALLPRR</sequence>
<dbReference type="RefSeq" id="WP_285452272.1">
    <property type="nucleotide sequence ID" value="NZ_CP127173.1"/>
</dbReference>
<dbReference type="PROSITE" id="PS51186">
    <property type="entry name" value="GNAT"/>
    <property type="match status" value="1"/>
</dbReference>
<feature type="domain" description="N-acetyltransferase" evidence="2">
    <location>
        <begin position="5"/>
        <end position="159"/>
    </location>
</feature>
<organism evidence="3 4">
    <name type="scientific">Amycolatopsis nalaikhensis</name>
    <dbReference type="NCBI Taxonomy" id="715472"/>
    <lineage>
        <taxon>Bacteria</taxon>
        <taxon>Bacillati</taxon>
        <taxon>Actinomycetota</taxon>
        <taxon>Actinomycetes</taxon>
        <taxon>Pseudonocardiales</taxon>
        <taxon>Pseudonocardiaceae</taxon>
        <taxon>Amycolatopsis</taxon>
    </lineage>
</organism>
<protein>
    <submittedName>
        <fullName evidence="3">GNAT family N-acetyltransferase</fullName>
    </submittedName>
</protein>
<feature type="compositionally biased region" description="Basic and acidic residues" evidence="1">
    <location>
        <begin position="168"/>
        <end position="180"/>
    </location>
</feature>
<name>A0ABY8XIB8_9PSEU</name>
<keyword evidence="4" id="KW-1185">Reference proteome</keyword>